<reference evidence="1 2" key="1">
    <citation type="submission" date="2018-03" db="EMBL/GenBank/DDBJ databases">
        <title>Genomic Encyclopedia of Archaeal and Bacterial Type Strains, Phase II (KMG-II): from individual species to whole genera.</title>
        <authorList>
            <person name="Goeker M."/>
        </authorList>
    </citation>
    <scope>NUCLEOTIDE SEQUENCE [LARGE SCALE GENOMIC DNA]</scope>
    <source>
        <strain evidence="1 2">RHA1</strain>
    </source>
</reference>
<proteinExistence type="predicted"/>
<evidence type="ECO:0000313" key="2">
    <source>
        <dbReference type="Proteomes" id="UP000238836"/>
    </source>
</evidence>
<sequence length="59" mass="6784">MGHSLFLLNLFNSVPFCDILNLKCKMRMAFLCLPHRKAICCRIAFEYWSNLSAGSSKEN</sequence>
<dbReference type="EMBL" id="PVTZ01000018">
    <property type="protein sequence ID" value="PRZ11980.1"/>
    <property type="molecule type" value="Genomic_DNA"/>
</dbReference>
<evidence type="ECO:0000313" key="1">
    <source>
        <dbReference type="EMBL" id="PRZ11980.1"/>
    </source>
</evidence>
<comment type="caution">
    <text evidence="1">The sequence shown here is derived from an EMBL/GenBank/DDBJ whole genome shotgun (WGS) entry which is preliminary data.</text>
</comment>
<organism evidence="1 2">
    <name type="scientific">Laceyella sediminis</name>
    <dbReference type="NCBI Taxonomy" id="573074"/>
    <lineage>
        <taxon>Bacteria</taxon>
        <taxon>Bacillati</taxon>
        <taxon>Bacillota</taxon>
        <taxon>Bacilli</taxon>
        <taxon>Bacillales</taxon>
        <taxon>Thermoactinomycetaceae</taxon>
        <taxon>Laceyella</taxon>
    </lineage>
</organism>
<name>A0ABX5EN25_9BACL</name>
<keyword evidence="2" id="KW-1185">Reference proteome</keyword>
<protein>
    <submittedName>
        <fullName evidence="1">Uncharacterized protein</fullName>
    </submittedName>
</protein>
<accession>A0ABX5EN25</accession>
<gene>
    <name evidence="1" type="ORF">CLV36_11857</name>
</gene>
<dbReference type="Proteomes" id="UP000238836">
    <property type="component" value="Unassembled WGS sequence"/>
</dbReference>